<reference evidence="1 2" key="1">
    <citation type="submission" date="2020-07" db="EMBL/GenBank/DDBJ databases">
        <title>Thermoactinomyces phylogeny.</title>
        <authorList>
            <person name="Dunlap C."/>
        </authorList>
    </citation>
    <scope>NUCLEOTIDE SEQUENCE [LARGE SCALE GENOMIC DNA]</scope>
    <source>
        <strain evidence="1 2">AMNI-1</strain>
    </source>
</reference>
<dbReference type="Proteomes" id="UP000538292">
    <property type="component" value="Unassembled WGS sequence"/>
</dbReference>
<proteinExistence type="predicted"/>
<gene>
    <name evidence="1" type="ORF">H2C83_15405</name>
</gene>
<keyword evidence="2" id="KW-1185">Reference proteome</keyword>
<dbReference type="EMBL" id="JACEOL010000064">
    <property type="protein sequence ID" value="MBA4603655.1"/>
    <property type="molecule type" value="Genomic_DNA"/>
</dbReference>
<evidence type="ECO:0000313" key="2">
    <source>
        <dbReference type="Proteomes" id="UP000538292"/>
    </source>
</evidence>
<protein>
    <submittedName>
        <fullName evidence="1">Uncharacterized protein</fullName>
    </submittedName>
</protein>
<accession>A0A7W1XVB2</accession>
<dbReference type="AlphaFoldDB" id="A0A7W1XVB2"/>
<name>A0A7W1XVB2_9BACL</name>
<dbReference type="RefSeq" id="WP_181742130.1">
    <property type="nucleotide sequence ID" value="NZ_JACEOL010000064.1"/>
</dbReference>
<evidence type="ECO:0000313" key="1">
    <source>
        <dbReference type="EMBL" id="MBA4603655.1"/>
    </source>
</evidence>
<comment type="caution">
    <text evidence="1">The sequence shown here is derived from an EMBL/GenBank/DDBJ whole genome shotgun (WGS) entry which is preliminary data.</text>
</comment>
<sequence length="90" mass="9637">MGQKLITGAAKSKVLGPLARGGSKLISKLPKPMQQIFAEAGFVGSVEGAGTSLADDLLHGRKINWKNALISGVWSRFGRRRSLYLKSIAE</sequence>
<organism evidence="1 2">
    <name type="scientific">Thermoactinomyces mirandus</name>
    <dbReference type="NCBI Taxonomy" id="2756294"/>
    <lineage>
        <taxon>Bacteria</taxon>
        <taxon>Bacillati</taxon>
        <taxon>Bacillota</taxon>
        <taxon>Bacilli</taxon>
        <taxon>Bacillales</taxon>
        <taxon>Thermoactinomycetaceae</taxon>
        <taxon>Thermoactinomyces</taxon>
    </lineage>
</organism>